<dbReference type="FunFam" id="2.60.40.10:FF:002198">
    <property type="entry name" value="Immunoglobulin heavy variable 5-2"/>
    <property type="match status" value="1"/>
</dbReference>
<keyword evidence="5" id="KW-1185">Reference proteome</keyword>
<dbReference type="Pfam" id="PF07686">
    <property type="entry name" value="V-set"/>
    <property type="match status" value="1"/>
</dbReference>
<name>A0A6P8P9U7_GEOSA</name>
<dbReference type="InterPro" id="IPR036179">
    <property type="entry name" value="Ig-like_dom_sf"/>
</dbReference>
<evidence type="ECO:0000256" key="1">
    <source>
        <dbReference type="ARBA" id="ARBA00022859"/>
    </source>
</evidence>
<evidence type="ECO:0000256" key="3">
    <source>
        <dbReference type="ARBA" id="ARBA00043265"/>
    </source>
</evidence>
<dbReference type="PANTHER" id="PTHR23266">
    <property type="entry name" value="IMMUNOGLOBULIN HEAVY CHAIN"/>
    <property type="match status" value="1"/>
</dbReference>
<dbReference type="GO" id="GO:0005576">
    <property type="term" value="C:extracellular region"/>
    <property type="evidence" value="ECO:0007669"/>
    <property type="project" value="UniProtKB-ARBA"/>
</dbReference>
<dbReference type="SUPFAM" id="SSF48726">
    <property type="entry name" value="Immunoglobulin"/>
    <property type="match status" value="2"/>
</dbReference>
<sequence length="260" mass="29587">MAIPLGVLCQVTLDQPASEIVKPSQTLSLTCKVSGVSIQDSNYAWNWIRQLQGKELEWLARIYYDERTWCLFPNAATTIKSRGEETWRVTDTFLQRVMSYFQQDCDVLGLTGSPVLSASCNFQRSFSALPEMKSLLYFLLFFVTFTRIKSQEQLIQSDAEVKKPGQSLTLTCQASGFTFSSYWMNWVRQAPNKGLEWVSAINQGGGSTYYADSVKGRSTISRDNNKNMLNLQMNSLKTEDTAMYYCARDHSEKRPRESST</sequence>
<evidence type="ECO:0000256" key="2">
    <source>
        <dbReference type="ARBA" id="ARBA00023130"/>
    </source>
</evidence>
<dbReference type="SMART" id="SM00409">
    <property type="entry name" value="IG"/>
    <property type="match status" value="1"/>
</dbReference>
<dbReference type="RefSeq" id="XP_033780559.1">
    <property type="nucleotide sequence ID" value="XM_033924668.1"/>
</dbReference>
<dbReference type="InterPro" id="IPR013106">
    <property type="entry name" value="Ig_V-set"/>
</dbReference>
<dbReference type="AlphaFoldDB" id="A0A6P8P9U7"/>
<keyword evidence="1" id="KW-0391">Immunity</keyword>
<evidence type="ECO:0000259" key="4">
    <source>
        <dbReference type="PROSITE" id="PS50835"/>
    </source>
</evidence>
<evidence type="ECO:0000313" key="6">
    <source>
        <dbReference type="RefSeq" id="XP_033780559.1"/>
    </source>
</evidence>
<keyword evidence="3" id="KW-1280">Immunoglobulin</keyword>
<dbReference type="OrthoDB" id="8865476at2759"/>
<dbReference type="CDD" id="cd04981">
    <property type="entry name" value="IgV_H"/>
    <property type="match status" value="1"/>
</dbReference>
<dbReference type="KEGG" id="gsh:117350391"/>
<gene>
    <name evidence="6" type="primary">LOC117350391</name>
</gene>
<reference evidence="6" key="1">
    <citation type="submission" date="2025-08" db="UniProtKB">
        <authorList>
            <consortium name="RefSeq"/>
        </authorList>
    </citation>
    <scope>IDENTIFICATION</scope>
</reference>
<organism evidence="5 6">
    <name type="scientific">Geotrypetes seraphini</name>
    <name type="common">Gaboon caecilian</name>
    <name type="synonym">Caecilia seraphini</name>
    <dbReference type="NCBI Taxonomy" id="260995"/>
    <lineage>
        <taxon>Eukaryota</taxon>
        <taxon>Metazoa</taxon>
        <taxon>Chordata</taxon>
        <taxon>Craniata</taxon>
        <taxon>Vertebrata</taxon>
        <taxon>Euteleostomi</taxon>
        <taxon>Amphibia</taxon>
        <taxon>Gymnophiona</taxon>
        <taxon>Geotrypetes</taxon>
    </lineage>
</organism>
<dbReference type="InterPro" id="IPR007110">
    <property type="entry name" value="Ig-like_dom"/>
</dbReference>
<dbReference type="InParanoid" id="A0A6P8P9U7"/>
<proteinExistence type="predicted"/>
<dbReference type="InterPro" id="IPR013783">
    <property type="entry name" value="Ig-like_fold"/>
</dbReference>
<dbReference type="Gene3D" id="2.60.40.10">
    <property type="entry name" value="Immunoglobulins"/>
    <property type="match status" value="2"/>
</dbReference>
<dbReference type="GeneID" id="117350391"/>
<evidence type="ECO:0000313" key="5">
    <source>
        <dbReference type="Proteomes" id="UP000515159"/>
    </source>
</evidence>
<dbReference type="PROSITE" id="PS50835">
    <property type="entry name" value="IG_LIKE"/>
    <property type="match status" value="1"/>
</dbReference>
<accession>A0A6P8P9U7</accession>
<protein>
    <submittedName>
        <fullName evidence="6">Uncharacterized protein LOC117350391</fullName>
    </submittedName>
</protein>
<dbReference type="GO" id="GO:0002250">
    <property type="term" value="P:adaptive immune response"/>
    <property type="evidence" value="ECO:0007669"/>
    <property type="project" value="UniProtKB-KW"/>
</dbReference>
<dbReference type="InterPro" id="IPR003599">
    <property type="entry name" value="Ig_sub"/>
</dbReference>
<feature type="domain" description="Ig-like" evidence="4">
    <location>
        <begin position="130"/>
        <end position="260"/>
    </location>
</feature>
<dbReference type="Proteomes" id="UP000515159">
    <property type="component" value="Chromosome 16"/>
</dbReference>
<dbReference type="GO" id="GO:0019814">
    <property type="term" value="C:immunoglobulin complex"/>
    <property type="evidence" value="ECO:0007669"/>
    <property type="project" value="UniProtKB-KW"/>
</dbReference>
<dbReference type="SMART" id="SM00406">
    <property type="entry name" value="IGv"/>
    <property type="match status" value="2"/>
</dbReference>
<dbReference type="InterPro" id="IPR050199">
    <property type="entry name" value="IgHV"/>
</dbReference>
<keyword evidence="2" id="KW-1064">Adaptive immunity</keyword>